<dbReference type="PANTHER" id="PTHR44846:SF1">
    <property type="entry name" value="MANNOSYL-D-GLYCERATE TRANSPORT_METABOLISM SYSTEM REPRESSOR MNGR-RELATED"/>
    <property type="match status" value="1"/>
</dbReference>
<dbReference type="InterPro" id="IPR036388">
    <property type="entry name" value="WH-like_DNA-bd_sf"/>
</dbReference>
<keyword evidence="1" id="KW-0805">Transcription regulation</keyword>
<keyword evidence="2" id="KW-0238">DNA-binding</keyword>
<dbReference type="SUPFAM" id="SSF46785">
    <property type="entry name" value="Winged helix' DNA-binding domain"/>
    <property type="match status" value="1"/>
</dbReference>
<accession>A0A9D9DZC2</accession>
<organism evidence="5 6">
    <name type="scientific">Candidatus Ornithospirochaeta stercoripullorum</name>
    <dbReference type="NCBI Taxonomy" id="2840899"/>
    <lineage>
        <taxon>Bacteria</taxon>
        <taxon>Pseudomonadati</taxon>
        <taxon>Spirochaetota</taxon>
        <taxon>Spirochaetia</taxon>
        <taxon>Spirochaetales</taxon>
        <taxon>Spirochaetaceae</taxon>
        <taxon>Spirochaetaceae incertae sedis</taxon>
        <taxon>Candidatus Ornithospirochaeta</taxon>
    </lineage>
</organism>
<dbReference type="EMBL" id="JADIMT010000034">
    <property type="protein sequence ID" value="MBO8435825.1"/>
    <property type="molecule type" value="Genomic_DNA"/>
</dbReference>
<dbReference type="Proteomes" id="UP000823615">
    <property type="component" value="Unassembled WGS sequence"/>
</dbReference>
<evidence type="ECO:0000313" key="5">
    <source>
        <dbReference type="EMBL" id="MBO8435825.1"/>
    </source>
</evidence>
<name>A0A9D9DZC2_9SPIO</name>
<reference evidence="5" key="1">
    <citation type="submission" date="2020-10" db="EMBL/GenBank/DDBJ databases">
        <authorList>
            <person name="Gilroy R."/>
        </authorList>
    </citation>
    <scope>NUCLEOTIDE SEQUENCE</scope>
    <source>
        <strain evidence="5">7293</strain>
    </source>
</reference>
<dbReference type="InterPro" id="IPR050679">
    <property type="entry name" value="Bact_HTH_transcr_reg"/>
</dbReference>
<dbReference type="GO" id="GO:0003677">
    <property type="term" value="F:DNA binding"/>
    <property type="evidence" value="ECO:0007669"/>
    <property type="project" value="UniProtKB-KW"/>
</dbReference>
<protein>
    <submittedName>
        <fullName evidence="5">GntR family transcriptional regulator</fullName>
    </submittedName>
</protein>
<dbReference type="PRINTS" id="PR00035">
    <property type="entry name" value="HTHGNTR"/>
</dbReference>
<feature type="domain" description="HTH gntR-type" evidence="4">
    <location>
        <begin position="23"/>
        <end position="91"/>
    </location>
</feature>
<dbReference type="PANTHER" id="PTHR44846">
    <property type="entry name" value="MANNOSYL-D-GLYCERATE TRANSPORT/METABOLISM SYSTEM REPRESSOR MNGR-RELATED"/>
    <property type="match status" value="1"/>
</dbReference>
<evidence type="ECO:0000313" key="6">
    <source>
        <dbReference type="Proteomes" id="UP000823615"/>
    </source>
</evidence>
<dbReference type="InterPro" id="IPR000524">
    <property type="entry name" value="Tscrpt_reg_HTH_GntR"/>
</dbReference>
<dbReference type="PROSITE" id="PS50949">
    <property type="entry name" value="HTH_GNTR"/>
    <property type="match status" value="1"/>
</dbReference>
<dbReference type="GO" id="GO:0045892">
    <property type="term" value="P:negative regulation of DNA-templated transcription"/>
    <property type="evidence" value="ECO:0007669"/>
    <property type="project" value="TreeGrafter"/>
</dbReference>
<sequence>MGKRTEIPIQSFPASLPGIESGKSLYLCVYDAVRDCLLSEAWQAGTLLPSEGELASYWGISKGTVREALYHLFEDGAICKAQGRRASVSHFQQEGNYLYQMLSSPVRSFCTEPVSPSLFSYSCVTASRWMASLLELNEGMPLVKGVLDYSHEGEFRARVVFYSSFVFLEREKVRLDDEAGLVDFIENTVYRIADTSRSSISVVDEVEDSEISAMPLPLLFMEDHLYEGDRCFIDLRYYLHKDWFRIQTLRRKV</sequence>
<evidence type="ECO:0000256" key="2">
    <source>
        <dbReference type="ARBA" id="ARBA00023125"/>
    </source>
</evidence>
<dbReference type="Gene3D" id="1.10.10.10">
    <property type="entry name" value="Winged helix-like DNA-binding domain superfamily/Winged helix DNA-binding domain"/>
    <property type="match status" value="1"/>
</dbReference>
<proteinExistence type="predicted"/>
<dbReference type="AlphaFoldDB" id="A0A9D9DZC2"/>
<reference evidence="5" key="2">
    <citation type="journal article" date="2021" name="PeerJ">
        <title>Extensive microbial diversity within the chicken gut microbiome revealed by metagenomics and culture.</title>
        <authorList>
            <person name="Gilroy R."/>
            <person name="Ravi A."/>
            <person name="Getino M."/>
            <person name="Pursley I."/>
            <person name="Horton D.L."/>
            <person name="Alikhan N.F."/>
            <person name="Baker D."/>
            <person name="Gharbi K."/>
            <person name="Hall N."/>
            <person name="Watson M."/>
            <person name="Adriaenssens E.M."/>
            <person name="Foster-Nyarko E."/>
            <person name="Jarju S."/>
            <person name="Secka A."/>
            <person name="Antonio M."/>
            <person name="Oren A."/>
            <person name="Chaudhuri R.R."/>
            <person name="La Ragione R."/>
            <person name="Hildebrand F."/>
            <person name="Pallen M.J."/>
        </authorList>
    </citation>
    <scope>NUCLEOTIDE SEQUENCE</scope>
    <source>
        <strain evidence="5">7293</strain>
    </source>
</reference>
<evidence type="ECO:0000256" key="1">
    <source>
        <dbReference type="ARBA" id="ARBA00023015"/>
    </source>
</evidence>
<dbReference type="InterPro" id="IPR036390">
    <property type="entry name" value="WH_DNA-bd_sf"/>
</dbReference>
<evidence type="ECO:0000259" key="4">
    <source>
        <dbReference type="PROSITE" id="PS50949"/>
    </source>
</evidence>
<keyword evidence="3" id="KW-0804">Transcription</keyword>
<evidence type="ECO:0000256" key="3">
    <source>
        <dbReference type="ARBA" id="ARBA00023163"/>
    </source>
</evidence>
<comment type="caution">
    <text evidence="5">The sequence shown here is derived from an EMBL/GenBank/DDBJ whole genome shotgun (WGS) entry which is preliminary data.</text>
</comment>
<dbReference type="Pfam" id="PF00392">
    <property type="entry name" value="GntR"/>
    <property type="match status" value="1"/>
</dbReference>
<dbReference type="SMART" id="SM00345">
    <property type="entry name" value="HTH_GNTR"/>
    <property type="match status" value="1"/>
</dbReference>
<gene>
    <name evidence="5" type="ORF">IAA97_02445</name>
</gene>
<dbReference type="GO" id="GO:0003700">
    <property type="term" value="F:DNA-binding transcription factor activity"/>
    <property type="evidence" value="ECO:0007669"/>
    <property type="project" value="InterPro"/>
</dbReference>